<dbReference type="PANTHER" id="PTHR24412">
    <property type="entry name" value="KELCH PROTEIN"/>
    <property type="match status" value="1"/>
</dbReference>
<dbReference type="InterPro" id="IPR015915">
    <property type="entry name" value="Kelch-typ_b-propeller"/>
</dbReference>
<sequence length="331" mass="35735">MNKRNWLVLLLIGAFAMTIFNSCKKEDETETDSGPTEWERSNAFVGSPRNLAATFTLGDVAYVVGGKMKNNELLSDGYSFDGSSWTRIADFNGPLRHGAVAFGVSGKGYVGLGYGADGEESGYLKDFYQYDPAGKTWKKVADFPGEGRVGAVAFTIGEFAYVGLGTNEATDQGYLDFYKYDPKADKWSQINAGKFTVKPAYAFAFVINNVAYIGGGYSNGQPSNDFHAFDGTTWTKKGDLSNSTRDARRFKASAFTVGGNGYVVSGQSLSGVVPTVWKYNPADDSWSDGSQSLPSARINAVGFAVKGKGYITTGNSGSSFFDDTYEFTPVR</sequence>
<dbReference type="EMBL" id="FNUT01000001">
    <property type="protein sequence ID" value="SEF54541.1"/>
    <property type="molecule type" value="Genomic_DNA"/>
</dbReference>
<gene>
    <name evidence="4" type="ORF">SAMN05421877_101396</name>
</gene>
<dbReference type="PANTHER" id="PTHR24412:SF489">
    <property type="entry name" value="RING FINGER DOMAIN AND KELCH REPEAT-CONTAINING PROTEIN DDB_G0271372"/>
    <property type="match status" value="1"/>
</dbReference>
<name>A0A1H5SXF4_9SPHI</name>
<dbReference type="Pfam" id="PF24681">
    <property type="entry name" value="Kelch_KLHDC2_KLHL20_DRC7"/>
    <property type="match status" value="1"/>
</dbReference>
<evidence type="ECO:0000256" key="3">
    <source>
        <dbReference type="SAM" id="SignalP"/>
    </source>
</evidence>
<dbReference type="SUPFAM" id="SSF117281">
    <property type="entry name" value="Kelch motif"/>
    <property type="match status" value="2"/>
</dbReference>
<reference evidence="5" key="1">
    <citation type="submission" date="2016-10" db="EMBL/GenBank/DDBJ databases">
        <authorList>
            <person name="Varghese N."/>
            <person name="Submissions S."/>
        </authorList>
    </citation>
    <scope>NUCLEOTIDE SEQUENCE [LARGE SCALE GENOMIC DNA]</scope>
    <source>
        <strain evidence="5">DSM 22361</strain>
    </source>
</reference>
<dbReference type="AlphaFoldDB" id="A0A1H5SXF4"/>
<evidence type="ECO:0000313" key="5">
    <source>
        <dbReference type="Proteomes" id="UP000236731"/>
    </source>
</evidence>
<dbReference type="Gene3D" id="2.120.10.80">
    <property type="entry name" value="Kelch-type beta propeller"/>
    <property type="match status" value="2"/>
</dbReference>
<feature type="signal peptide" evidence="3">
    <location>
        <begin position="1"/>
        <end position="25"/>
    </location>
</feature>
<keyword evidence="1" id="KW-0880">Kelch repeat</keyword>
<protein>
    <submittedName>
        <fullName evidence="4">N-acetylneuraminic acid mutarotase</fullName>
    </submittedName>
</protein>
<keyword evidence="2" id="KW-0677">Repeat</keyword>
<evidence type="ECO:0000313" key="4">
    <source>
        <dbReference type="EMBL" id="SEF54541.1"/>
    </source>
</evidence>
<evidence type="ECO:0000256" key="2">
    <source>
        <dbReference type="ARBA" id="ARBA00022737"/>
    </source>
</evidence>
<organism evidence="4 5">
    <name type="scientific">Sphingobacterium lactis</name>
    <dbReference type="NCBI Taxonomy" id="797291"/>
    <lineage>
        <taxon>Bacteria</taxon>
        <taxon>Pseudomonadati</taxon>
        <taxon>Bacteroidota</taxon>
        <taxon>Sphingobacteriia</taxon>
        <taxon>Sphingobacteriales</taxon>
        <taxon>Sphingobacteriaceae</taxon>
        <taxon>Sphingobacterium</taxon>
    </lineage>
</organism>
<proteinExistence type="predicted"/>
<keyword evidence="5" id="KW-1185">Reference proteome</keyword>
<feature type="chain" id="PRO_5009284407" evidence="3">
    <location>
        <begin position="26"/>
        <end position="331"/>
    </location>
</feature>
<evidence type="ECO:0000256" key="1">
    <source>
        <dbReference type="ARBA" id="ARBA00022441"/>
    </source>
</evidence>
<dbReference type="Proteomes" id="UP000236731">
    <property type="component" value="Unassembled WGS sequence"/>
</dbReference>
<keyword evidence="3" id="KW-0732">Signal</keyword>
<accession>A0A1H5SXF4</accession>